<dbReference type="STRING" id="1189612.A33Q_1192"/>
<protein>
    <submittedName>
        <fullName evidence="1">Uncharacterized protein</fullName>
    </submittedName>
</protein>
<evidence type="ECO:0000313" key="1">
    <source>
        <dbReference type="EMBL" id="EOZ98538.1"/>
    </source>
</evidence>
<sequence>MLFFNYLEINFYITTKVRGFRITILISQAYNFIMEVYGN</sequence>
<dbReference type="AlphaFoldDB" id="S2E8D0"/>
<proteinExistence type="predicted"/>
<evidence type="ECO:0000313" key="2">
    <source>
        <dbReference type="Proteomes" id="UP000006073"/>
    </source>
</evidence>
<accession>S2E8D0</accession>
<gene>
    <name evidence="1" type="ORF">A33Q_1192</name>
</gene>
<name>S2E8D0_INDAL</name>
<dbReference type="EMBL" id="ALWO02000023">
    <property type="protein sequence ID" value="EOZ98538.1"/>
    <property type="molecule type" value="Genomic_DNA"/>
</dbReference>
<dbReference type="Proteomes" id="UP000006073">
    <property type="component" value="Unassembled WGS sequence"/>
</dbReference>
<keyword evidence="2" id="KW-1185">Reference proteome</keyword>
<organism evidence="1 2">
    <name type="scientific">Indibacter alkaliphilus (strain CCUG 57479 / KCTC 22604 / LW1)</name>
    <dbReference type="NCBI Taxonomy" id="1189612"/>
    <lineage>
        <taxon>Bacteria</taxon>
        <taxon>Pseudomonadati</taxon>
        <taxon>Bacteroidota</taxon>
        <taxon>Cytophagia</taxon>
        <taxon>Cytophagales</taxon>
        <taxon>Cyclobacteriaceae</taxon>
    </lineage>
</organism>
<reference evidence="1 2" key="1">
    <citation type="journal article" date="2013" name="Genome Announc.">
        <title>Draft Genome Sequence of Indibacter alkaliphilus Strain LW1T, Isolated from Lonar Lake, a Haloalkaline Lake in the Buldana District of Maharashtra, India.</title>
        <authorList>
            <person name="Singh A."/>
            <person name="Kumar Jangir P."/>
            <person name="Sharma R."/>
            <person name="Singh A."/>
            <person name="Kumar Pinnaka A."/>
            <person name="Shivaji S."/>
        </authorList>
    </citation>
    <scope>NUCLEOTIDE SEQUENCE [LARGE SCALE GENOMIC DNA]</scope>
    <source>
        <strain evidence="2">CCUG 57479 / KCTC 22604 / LW1</strain>
    </source>
</reference>
<comment type="caution">
    <text evidence="1">The sequence shown here is derived from an EMBL/GenBank/DDBJ whole genome shotgun (WGS) entry which is preliminary data.</text>
</comment>